<keyword evidence="7 11" id="KW-0675">Receptor</keyword>
<protein>
    <submittedName>
        <fullName evidence="11">Interleukin-17 receptor A</fullName>
    </submittedName>
</protein>
<dbReference type="GO" id="GO:0030368">
    <property type="term" value="F:interleukin-17 receptor activity"/>
    <property type="evidence" value="ECO:0007669"/>
    <property type="project" value="InterPro"/>
</dbReference>
<dbReference type="InterPro" id="IPR032356">
    <property type="entry name" value="IL17R_A/B_N"/>
</dbReference>
<name>A0AAV1MUY9_SCOSC</name>
<gene>
    <name evidence="11" type="ORF">FSCOSCO3_A034700</name>
</gene>
<evidence type="ECO:0000256" key="7">
    <source>
        <dbReference type="ARBA" id="ARBA00023170"/>
    </source>
</evidence>
<dbReference type="FunFam" id="3.40.50.11530:FF:000002">
    <property type="entry name" value="Interleukin 17 receptor A"/>
    <property type="match status" value="1"/>
</dbReference>
<dbReference type="GO" id="GO:0005886">
    <property type="term" value="C:plasma membrane"/>
    <property type="evidence" value="ECO:0007669"/>
    <property type="project" value="UniProtKB-SubCell"/>
</dbReference>
<evidence type="ECO:0000313" key="11">
    <source>
        <dbReference type="EMBL" id="CAK6950859.1"/>
    </source>
</evidence>
<dbReference type="Gene3D" id="3.40.50.11530">
    <property type="match status" value="1"/>
</dbReference>
<evidence type="ECO:0000256" key="2">
    <source>
        <dbReference type="ARBA" id="ARBA00022475"/>
    </source>
</evidence>
<evidence type="ECO:0000256" key="4">
    <source>
        <dbReference type="ARBA" id="ARBA00022729"/>
    </source>
</evidence>
<evidence type="ECO:0000259" key="10">
    <source>
        <dbReference type="PROSITE" id="PS51534"/>
    </source>
</evidence>
<accession>A0AAV1MUY9</accession>
<feature type="domain" description="SEFIR" evidence="10">
    <location>
        <begin position="337"/>
        <end position="493"/>
    </location>
</feature>
<dbReference type="Pfam" id="PF08357">
    <property type="entry name" value="SEFIR"/>
    <property type="match status" value="1"/>
</dbReference>
<dbReference type="AlphaFoldDB" id="A0AAV1MUY9"/>
<keyword evidence="6" id="KW-0472">Membrane</keyword>
<keyword evidence="8" id="KW-0325">Glycoprotein</keyword>
<dbReference type="InterPro" id="IPR043046">
    <property type="entry name" value="IL17RA/B_FnIII-like_2_sf"/>
</dbReference>
<comment type="subcellular location">
    <subcellularLocation>
        <location evidence="1">Cell membrane</location>
        <topology evidence="1">Single-pass type I membrane protein</topology>
    </subcellularLocation>
</comment>
<sequence length="648" mass="73869">MILVPFLCFCLTARLMVSSSLQIVDKRLDCSQPGLDHCKINNCSDKHEVVPPLSAPTGPDWGSERVGIGMDKHRPVSILNVKWIIRSDASILKLQGSEINILDKTTNQSMCVQFSYNTTEQMNPNYKRWNFSLDGVVVEPGRTYMVSIFNFPQAKIGHDMISKEITIPGCDDKRIQKAQMCLENGSLWDPNMTVSVSVDNEHKMSVVVGFKAAKYSEKYQVSIQGQGFYYSKNVSKENKTSQNVTFELGLLQLSQCKMVLMIQPFFIRCKNDCLRPEKTFDCPSYPKRTLIIKATVGLLVFGVCLAFWMWSASHKDPVTTSTSAAKEQPECLQVQDRKRVLVIYSLDHPLYKIIVLKLCAFLANTCGIEVVLDLLDSTRLGVLGSIQWLDWHRAQIGSSSDKILILCSRGVQAKWRAMCGDKKVFLREDVCSPVGDMLTPALSLMVPHFVQSASFEKYIVAYFDDVCSEDEVPSPFKITVRYKLMKQFEELFFRILDIEKHEPGRVNHIDGLAEDEYYHCPSGRALRDAIEAFQAYQLAHPQWFEEELLENSEWEVEETSAEIYEDTKTTTNLITFSVPDPTHVVSYLKTQESDFTVDRIRLHMAEQLQMSTSVQFNPHIVENMQPVLGKYQVQFDDIYPLEKHTIVN</sequence>
<evidence type="ECO:0000256" key="3">
    <source>
        <dbReference type="ARBA" id="ARBA00022692"/>
    </source>
</evidence>
<dbReference type="Gene3D" id="2.60.40.2150">
    <property type="entry name" value="Interleukin-17 receptor A/B, fibronectin-III-like domain 2"/>
    <property type="match status" value="1"/>
</dbReference>
<dbReference type="PROSITE" id="PS51534">
    <property type="entry name" value="SEFIR"/>
    <property type="match status" value="1"/>
</dbReference>
<evidence type="ECO:0000256" key="8">
    <source>
        <dbReference type="ARBA" id="ARBA00023180"/>
    </source>
</evidence>
<evidence type="ECO:0000256" key="9">
    <source>
        <dbReference type="SAM" id="SignalP"/>
    </source>
</evidence>
<feature type="signal peptide" evidence="9">
    <location>
        <begin position="1"/>
        <end position="20"/>
    </location>
</feature>
<keyword evidence="4 9" id="KW-0732">Signal</keyword>
<dbReference type="Pfam" id="PF16578">
    <property type="entry name" value="IL17R_fnIII_D2"/>
    <property type="match status" value="1"/>
</dbReference>
<dbReference type="InterPro" id="IPR039465">
    <property type="entry name" value="IL-17_rcpt-like"/>
</dbReference>
<reference evidence="11 12" key="1">
    <citation type="submission" date="2024-01" db="EMBL/GenBank/DDBJ databases">
        <authorList>
            <person name="Alioto T."/>
            <person name="Alioto T."/>
            <person name="Gomez Garrido J."/>
        </authorList>
    </citation>
    <scope>NUCLEOTIDE SEQUENCE [LARGE SCALE GENOMIC DNA]</scope>
</reference>
<keyword evidence="12" id="KW-1185">Reference proteome</keyword>
<keyword evidence="3" id="KW-0812">Transmembrane</keyword>
<keyword evidence="2" id="KW-1003">Cell membrane</keyword>
<organism evidence="11 12">
    <name type="scientific">Scomber scombrus</name>
    <name type="common">Atlantic mackerel</name>
    <name type="synonym">Scomber vernalis</name>
    <dbReference type="NCBI Taxonomy" id="13677"/>
    <lineage>
        <taxon>Eukaryota</taxon>
        <taxon>Metazoa</taxon>
        <taxon>Chordata</taxon>
        <taxon>Craniata</taxon>
        <taxon>Vertebrata</taxon>
        <taxon>Euteleostomi</taxon>
        <taxon>Actinopterygii</taxon>
        <taxon>Neopterygii</taxon>
        <taxon>Teleostei</taxon>
        <taxon>Neoteleostei</taxon>
        <taxon>Acanthomorphata</taxon>
        <taxon>Pelagiaria</taxon>
        <taxon>Scombriformes</taxon>
        <taxon>Scombridae</taxon>
        <taxon>Scomber</taxon>
    </lineage>
</organism>
<dbReference type="EMBL" id="CAWUFR010000005">
    <property type="protein sequence ID" value="CAK6950859.1"/>
    <property type="molecule type" value="Genomic_DNA"/>
</dbReference>
<dbReference type="Gene3D" id="2.60.40.2160">
    <property type="entry name" value="Interleukin-17 receptor A/B, fibronectin-III-like domain 1"/>
    <property type="match status" value="1"/>
</dbReference>
<evidence type="ECO:0000256" key="5">
    <source>
        <dbReference type="ARBA" id="ARBA00022989"/>
    </source>
</evidence>
<proteinExistence type="predicted"/>
<evidence type="ECO:0000256" key="1">
    <source>
        <dbReference type="ARBA" id="ARBA00004251"/>
    </source>
</evidence>
<evidence type="ECO:0000313" key="12">
    <source>
        <dbReference type="Proteomes" id="UP001314229"/>
    </source>
</evidence>
<evidence type="ECO:0000256" key="6">
    <source>
        <dbReference type="ARBA" id="ARBA00023136"/>
    </source>
</evidence>
<dbReference type="Pfam" id="PF16556">
    <property type="entry name" value="IL17R_fnIII_D1"/>
    <property type="match status" value="1"/>
</dbReference>
<comment type="caution">
    <text evidence="11">The sequence shown here is derived from an EMBL/GenBank/DDBJ whole genome shotgun (WGS) entry which is preliminary data.</text>
</comment>
<dbReference type="InterPro" id="IPR013568">
    <property type="entry name" value="SEFIR_dom"/>
</dbReference>
<dbReference type="Proteomes" id="UP001314229">
    <property type="component" value="Unassembled WGS sequence"/>
</dbReference>
<dbReference type="InterPro" id="IPR038683">
    <property type="entry name" value="IL17RA/B_FnIII-like_1_sf"/>
</dbReference>
<keyword evidence="5" id="KW-1133">Transmembrane helix</keyword>
<dbReference type="PANTHER" id="PTHR15583:SF22">
    <property type="entry name" value="INTERLEUKIN-17 RECEPTOR A-LIKE"/>
    <property type="match status" value="1"/>
</dbReference>
<feature type="chain" id="PRO_5043796720" evidence="9">
    <location>
        <begin position="21"/>
        <end position="648"/>
    </location>
</feature>
<dbReference type="PANTHER" id="PTHR15583">
    <property type="entry name" value="INTERLEUKIN-17 RECEPTOR"/>
    <property type="match status" value="1"/>
</dbReference>